<name>A0A9X2FII8_9BACT</name>
<keyword evidence="1" id="KW-0732">Signal</keyword>
<proteinExistence type="predicted"/>
<dbReference type="EMBL" id="JAMXLR010000065">
    <property type="protein sequence ID" value="MCO6046036.1"/>
    <property type="molecule type" value="Genomic_DNA"/>
</dbReference>
<feature type="signal peptide" evidence="1">
    <location>
        <begin position="1"/>
        <end position="17"/>
    </location>
</feature>
<dbReference type="Proteomes" id="UP001155241">
    <property type="component" value="Unassembled WGS sequence"/>
</dbReference>
<sequence>MLRILILALLVCPALPAAEPKGPNADVLEIAYSYKDGGTYQWKGSGVPEELCFAGEQILPKGEGTFCCGYTLSVVFKAAERRGLLEEKSIDDIRQLHKFWYGNSEASKETLVQYALEQLKLGQAIELDDAQPGDFAQFWRSNKSGHSVVFLEWVVDQGQRIGVKYRSSQKLTDGIGDRVEYFSDADGRHGKIDRDRFYIVRLNKPK</sequence>
<dbReference type="Gene3D" id="3.90.1720.10">
    <property type="entry name" value="endopeptidase domain like (from Nostoc punctiforme)"/>
    <property type="match status" value="1"/>
</dbReference>
<reference evidence="2" key="1">
    <citation type="submission" date="2022-06" db="EMBL/GenBank/DDBJ databases">
        <title>Aeoliella straminimaris, a novel planctomycete from sediments.</title>
        <authorList>
            <person name="Vitorino I.R."/>
            <person name="Lage O.M."/>
        </authorList>
    </citation>
    <scope>NUCLEOTIDE SEQUENCE</scope>
    <source>
        <strain evidence="2">ICT_H6.2</strain>
    </source>
</reference>
<evidence type="ECO:0000256" key="1">
    <source>
        <dbReference type="SAM" id="SignalP"/>
    </source>
</evidence>
<dbReference type="RefSeq" id="WP_252854152.1">
    <property type="nucleotide sequence ID" value="NZ_JAMXLR010000065.1"/>
</dbReference>
<dbReference type="AlphaFoldDB" id="A0A9X2FII8"/>
<organism evidence="2 3">
    <name type="scientific">Aeoliella straminimaris</name>
    <dbReference type="NCBI Taxonomy" id="2954799"/>
    <lineage>
        <taxon>Bacteria</taxon>
        <taxon>Pseudomonadati</taxon>
        <taxon>Planctomycetota</taxon>
        <taxon>Planctomycetia</taxon>
        <taxon>Pirellulales</taxon>
        <taxon>Lacipirellulaceae</taxon>
        <taxon>Aeoliella</taxon>
    </lineage>
</organism>
<comment type="caution">
    <text evidence="2">The sequence shown here is derived from an EMBL/GenBank/DDBJ whole genome shotgun (WGS) entry which is preliminary data.</text>
</comment>
<evidence type="ECO:0000313" key="2">
    <source>
        <dbReference type="EMBL" id="MCO6046036.1"/>
    </source>
</evidence>
<protein>
    <recommendedName>
        <fullName evidence="4">CHAP domain-containing protein</fullName>
    </recommendedName>
</protein>
<accession>A0A9X2FII8</accession>
<feature type="chain" id="PRO_5040992090" description="CHAP domain-containing protein" evidence="1">
    <location>
        <begin position="18"/>
        <end position="206"/>
    </location>
</feature>
<evidence type="ECO:0000313" key="3">
    <source>
        <dbReference type="Proteomes" id="UP001155241"/>
    </source>
</evidence>
<keyword evidence="3" id="KW-1185">Reference proteome</keyword>
<gene>
    <name evidence="2" type="ORF">NG895_19220</name>
</gene>
<evidence type="ECO:0008006" key="4">
    <source>
        <dbReference type="Google" id="ProtNLM"/>
    </source>
</evidence>